<dbReference type="Gene3D" id="3.30.420.40">
    <property type="match status" value="2"/>
</dbReference>
<name>A0A075G683_9EURY</name>
<evidence type="ECO:0000256" key="1">
    <source>
        <dbReference type="ARBA" id="ARBA00001946"/>
    </source>
</evidence>
<gene>
    <name evidence="7" type="primary">scrK</name>
</gene>
<comment type="catalytic activity">
    <reaction evidence="6">
        <text>D-fructose + ATP = D-fructose 6-phosphate + ADP + H(+)</text>
        <dbReference type="Rhea" id="RHEA:16125"/>
        <dbReference type="ChEBI" id="CHEBI:15378"/>
        <dbReference type="ChEBI" id="CHEBI:30616"/>
        <dbReference type="ChEBI" id="CHEBI:37721"/>
        <dbReference type="ChEBI" id="CHEBI:61527"/>
        <dbReference type="ChEBI" id="CHEBI:456216"/>
        <dbReference type="EC" id="2.7.1.4"/>
    </reaction>
</comment>
<evidence type="ECO:0000256" key="2">
    <source>
        <dbReference type="ARBA" id="ARBA00022723"/>
    </source>
</evidence>
<dbReference type="PANTHER" id="PTHR42742">
    <property type="entry name" value="TRANSCRIPTIONAL REPRESSOR MPRA"/>
    <property type="match status" value="1"/>
</dbReference>
<evidence type="ECO:0000256" key="4">
    <source>
        <dbReference type="ARBA" id="ARBA00022842"/>
    </source>
</evidence>
<dbReference type="InterPro" id="IPR000600">
    <property type="entry name" value="ROK"/>
</dbReference>
<dbReference type="GO" id="GO:0046872">
    <property type="term" value="F:metal ion binding"/>
    <property type="evidence" value="ECO:0007669"/>
    <property type="project" value="UniProtKB-KW"/>
</dbReference>
<evidence type="ECO:0000256" key="5">
    <source>
        <dbReference type="ARBA" id="ARBA00038887"/>
    </source>
</evidence>
<keyword evidence="3" id="KW-0862">Zinc</keyword>
<proteinExistence type="predicted"/>
<dbReference type="InterPro" id="IPR051804">
    <property type="entry name" value="Carb_Metab_Reg_Kinase/Isom"/>
</dbReference>
<evidence type="ECO:0000256" key="3">
    <source>
        <dbReference type="ARBA" id="ARBA00022833"/>
    </source>
</evidence>
<keyword evidence="7" id="KW-0418">Kinase</keyword>
<dbReference type="PANTHER" id="PTHR42742:SF3">
    <property type="entry name" value="FRUCTOKINASE"/>
    <property type="match status" value="1"/>
</dbReference>
<dbReference type="EMBL" id="KF900507">
    <property type="protein sequence ID" value="AIE97426.1"/>
    <property type="molecule type" value="Genomic_DNA"/>
</dbReference>
<evidence type="ECO:0000313" key="7">
    <source>
        <dbReference type="EMBL" id="AIE97426.1"/>
    </source>
</evidence>
<comment type="cofactor">
    <cofactor evidence="1">
        <name>Mg(2+)</name>
        <dbReference type="ChEBI" id="CHEBI:18420"/>
    </cofactor>
</comment>
<dbReference type="AlphaFoldDB" id="A0A075G683"/>
<dbReference type="GO" id="GO:0008865">
    <property type="term" value="F:fructokinase activity"/>
    <property type="evidence" value="ECO:0007669"/>
    <property type="project" value="UniProtKB-EC"/>
</dbReference>
<protein>
    <recommendedName>
        <fullName evidence="5">fructokinase</fullName>
        <ecNumber evidence="5">2.7.1.4</ecNumber>
    </recommendedName>
</protein>
<sequence>MTLFVGGAELGGTKCILAVAESPTAIVKRIEIPTETPEKTLNNIFGFFSNYKLNSIGIGTFGPIIIDRESKDYGLLISESKKGWKGTNLLTEFKNNFDITVNIDTDVNAAAIGEYNYGAGQSCHVLIYITIGTGIGGGVLVDGKPYTGNFHLEMGHIRVPNPDNFEGVCRTHGDCWEGLASGPSMEARWGVSPLKLPESHQAWEKEAELLASGIVSIIANHSPDRVILGGGIMKQKHLFSMIRSKVDKMWNNYTPLVSPSELIVEPVLGGDSGITGALVLGIGGPAQI</sequence>
<keyword evidence="2" id="KW-0479">Metal-binding</keyword>
<keyword evidence="4" id="KW-0460">Magnesium</keyword>
<accession>A0A075G683</accession>
<organism evidence="7">
    <name type="scientific">uncultured marine group II/III euryarchaeote AD1000_99_D12</name>
    <dbReference type="NCBI Taxonomy" id="1457831"/>
    <lineage>
        <taxon>Archaea</taxon>
        <taxon>Methanobacteriati</taxon>
        <taxon>Methanobacteriota</taxon>
        <taxon>environmental samples</taxon>
    </lineage>
</organism>
<dbReference type="SUPFAM" id="SSF53067">
    <property type="entry name" value="Actin-like ATPase domain"/>
    <property type="match status" value="1"/>
</dbReference>
<dbReference type="EC" id="2.7.1.4" evidence="5"/>
<dbReference type="InterPro" id="IPR043129">
    <property type="entry name" value="ATPase_NBD"/>
</dbReference>
<dbReference type="CDD" id="cd24067">
    <property type="entry name" value="ASKHA_NBD_ROK_BsFRK-like"/>
    <property type="match status" value="1"/>
</dbReference>
<evidence type="ECO:0000256" key="6">
    <source>
        <dbReference type="ARBA" id="ARBA00048451"/>
    </source>
</evidence>
<dbReference type="Pfam" id="PF00480">
    <property type="entry name" value="ROK"/>
    <property type="match status" value="1"/>
</dbReference>
<reference evidence="7" key="1">
    <citation type="journal article" date="2014" name="Genome Biol. Evol.">
        <title>Pangenome evidence for extensive interdomain horizontal transfer affecting lineage core and shell genes in uncultured planktonic thaumarchaeota and euryarchaeota.</title>
        <authorList>
            <person name="Deschamps P."/>
            <person name="Zivanovic Y."/>
            <person name="Moreira D."/>
            <person name="Rodriguez-Valera F."/>
            <person name="Lopez-Garcia P."/>
        </authorList>
    </citation>
    <scope>NUCLEOTIDE SEQUENCE</scope>
</reference>
<keyword evidence="7" id="KW-0808">Transferase</keyword>